<dbReference type="Gene3D" id="1.20.1070.10">
    <property type="entry name" value="Rhodopsin 7-helix transmembrane proteins"/>
    <property type="match status" value="1"/>
</dbReference>
<sequence length="101" mass="11482">MPSRRGKQKAFSTCSSHLTVVVIFFLTASVMYVSPSEKDILRNQVAAVCYSIITPCLNPFIYSLRNKDMKEALRSVVNRTRGWPMHASIVKVVFREEKATK</sequence>
<evidence type="ECO:0000313" key="8">
    <source>
        <dbReference type="Proteomes" id="UP001066276"/>
    </source>
</evidence>
<evidence type="ECO:0000256" key="2">
    <source>
        <dbReference type="ARBA" id="ARBA00022692"/>
    </source>
</evidence>
<evidence type="ECO:0000256" key="6">
    <source>
        <dbReference type="SAM" id="Phobius"/>
    </source>
</evidence>
<keyword evidence="8" id="KW-1185">Reference proteome</keyword>
<organism evidence="7 8">
    <name type="scientific">Pleurodeles waltl</name>
    <name type="common">Iberian ribbed newt</name>
    <dbReference type="NCBI Taxonomy" id="8319"/>
    <lineage>
        <taxon>Eukaryota</taxon>
        <taxon>Metazoa</taxon>
        <taxon>Chordata</taxon>
        <taxon>Craniata</taxon>
        <taxon>Vertebrata</taxon>
        <taxon>Euteleostomi</taxon>
        <taxon>Amphibia</taxon>
        <taxon>Batrachia</taxon>
        <taxon>Caudata</taxon>
        <taxon>Salamandroidea</taxon>
        <taxon>Salamandridae</taxon>
        <taxon>Pleurodelinae</taxon>
        <taxon>Pleurodeles</taxon>
    </lineage>
</organism>
<evidence type="ECO:0000313" key="7">
    <source>
        <dbReference type="EMBL" id="KAJ1137003.1"/>
    </source>
</evidence>
<comment type="subcellular location">
    <subcellularLocation>
        <location evidence="1">Membrane</location>
        <topology evidence="1">Multi-pass membrane protein</topology>
    </subcellularLocation>
</comment>
<evidence type="ECO:0000256" key="4">
    <source>
        <dbReference type="ARBA" id="ARBA00023136"/>
    </source>
</evidence>
<keyword evidence="5" id="KW-0807">Transducer</keyword>
<keyword evidence="3 6" id="KW-1133">Transmembrane helix</keyword>
<name>A0AAV7Q9L1_PLEWA</name>
<keyword evidence="4 6" id="KW-0472">Membrane</keyword>
<dbReference type="SUPFAM" id="SSF81321">
    <property type="entry name" value="Family A G protein-coupled receptor-like"/>
    <property type="match status" value="1"/>
</dbReference>
<dbReference type="PRINTS" id="PR00245">
    <property type="entry name" value="OLFACTORYR"/>
</dbReference>
<evidence type="ECO:0000256" key="1">
    <source>
        <dbReference type="ARBA" id="ARBA00004141"/>
    </source>
</evidence>
<dbReference type="InterPro" id="IPR000725">
    <property type="entry name" value="Olfact_rcpt"/>
</dbReference>
<dbReference type="GO" id="GO:0004984">
    <property type="term" value="F:olfactory receptor activity"/>
    <property type="evidence" value="ECO:0007669"/>
    <property type="project" value="InterPro"/>
</dbReference>
<dbReference type="EMBL" id="JANPWB010000010">
    <property type="protein sequence ID" value="KAJ1137003.1"/>
    <property type="molecule type" value="Genomic_DNA"/>
</dbReference>
<dbReference type="GO" id="GO:0007186">
    <property type="term" value="P:G protein-coupled receptor signaling pathway"/>
    <property type="evidence" value="ECO:0007669"/>
    <property type="project" value="InterPro"/>
</dbReference>
<gene>
    <name evidence="7" type="ORF">NDU88_003416</name>
</gene>
<accession>A0AAV7Q9L1</accession>
<dbReference type="AlphaFoldDB" id="A0AAV7Q9L1"/>
<evidence type="ECO:0000256" key="5">
    <source>
        <dbReference type="ARBA" id="ARBA00023224"/>
    </source>
</evidence>
<protein>
    <submittedName>
        <fullName evidence="7">Uncharacterized protein</fullName>
    </submittedName>
</protein>
<dbReference type="Pfam" id="PF13853">
    <property type="entry name" value="7tm_4"/>
    <property type="match status" value="1"/>
</dbReference>
<feature type="transmembrane region" description="Helical" evidence="6">
    <location>
        <begin position="12"/>
        <end position="33"/>
    </location>
</feature>
<proteinExistence type="predicted"/>
<keyword evidence="2 6" id="KW-0812">Transmembrane</keyword>
<dbReference type="GO" id="GO:0016020">
    <property type="term" value="C:membrane"/>
    <property type="evidence" value="ECO:0007669"/>
    <property type="project" value="UniProtKB-SubCell"/>
</dbReference>
<comment type="caution">
    <text evidence="7">The sequence shown here is derived from an EMBL/GenBank/DDBJ whole genome shotgun (WGS) entry which is preliminary data.</text>
</comment>
<reference evidence="7" key="1">
    <citation type="journal article" date="2022" name="bioRxiv">
        <title>Sequencing and chromosome-scale assembly of the giantPleurodeles waltlgenome.</title>
        <authorList>
            <person name="Brown T."/>
            <person name="Elewa A."/>
            <person name="Iarovenko S."/>
            <person name="Subramanian E."/>
            <person name="Araus A.J."/>
            <person name="Petzold A."/>
            <person name="Susuki M."/>
            <person name="Suzuki K.-i.T."/>
            <person name="Hayashi T."/>
            <person name="Toyoda A."/>
            <person name="Oliveira C."/>
            <person name="Osipova E."/>
            <person name="Leigh N.D."/>
            <person name="Simon A."/>
            <person name="Yun M.H."/>
        </authorList>
    </citation>
    <scope>NUCLEOTIDE SEQUENCE</scope>
    <source>
        <strain evidence="7">20211129_DDA</strain>
        <tissue evidence="7">Liver</tissue>
    </source>
</reference>
<dbReference type="PANTHER" id="PTHR48001">
    <property type="entry name" value="OLFACTORY RECEPTOR"/>
    <property type="match status" value="1"/>
</dbReference>
<evidence type="ECO:0000256" key="3">
    <source>
        <dbReference type="ARBA" id="ARBA00022989"/>
    </source>
</evidence>
<dbReference type="Proteomes" id="UP001066276">
    <property type="component" value="Chromosome 6"/>
</dbReference>
<feature type="transmembrane region" description="Helical" evidence="6">
    <location>
        <begin position="45"/>
        <end position="64"/>
    </location>
</feature>